<keyword evidence="1" id="KW-0489">Methyltransferase</keyword>
<accession>A0A327X0W3</accession>
<keyword evidence="2" id="KW-1185">Reference proteome</keyword>
<dbReference type="InterPro" id="IPR029063">
    <property type="entry name" value="SAM-dependent_MTases_sf"/>
</dbReference>
<gene>
    <name evidence="1" type="ORF">LX87_03155</name>
</gene>
<dbReference type="EMBL" id="QLMC01000003">
    <property type="protein sequence ID" value="RAJ98245.1"/>
    <property type="molecule type" value="Genomic_DNA"/>
</dbReference>
<evidence type="ECO:0000313" key="2">
    <source>
        <dbReference type="Proteomes" id="UP000248790"/>
    </source>
</evidence>
<reference evidence="1 2" key="1">
    <citation type="submission" date="2018-06" db="EMBL/GenBank/DDBJ databases">
        <title>Genomic Encyclopedia of Archaeal and Bacterial Type Strains, Phase II (KMG-II): from individual species to whole genera.</title>
        <authorList>
            <person name="Goeker M."/>
        </authorList>
    </citation>
    <scope>NUCLEOTIDE SEQUENCE [LARGE SCALE GENOMIC DNA]</scope>
    <source>
        <strain evidence="1 2">DSM 21851</strain>
    </source>
</reference>
<dbReference type="PANTHER" id="PTHR43861">
    <property type="entry name" value="TRANS-ACONITATE 2-METHYLTRANSFERASE-RELATED"/>
    <property type="match status" value="1"/>
</dbReference>
<dbReference type="OrthoDB" id="2370471at2"/>
<dbReference type="GO" id="GO:0032259">
    <property type="term" value="P:methylation"/>
    <property type="evidence" value="ECO:0007669"/>
    <property type="project" value="UniProtKB-KW"/>
</dbReference>
<dbReference type="Gene3D" id="3.40.50.150">
    <property type="entry name" value="Vaccinia Virus protein VP39"/>
    <property type="match status" value="1"/>
</dbReference>
<dbReference type="SUPFAM" id="SSF53335">
    <property type="entry name" value="S-adenosyl-L-methionine-dependent methyltransferases"/>
    <property type="match status" value="1"/>
</dbReference>
<proteinExistence type="predicted"/>
<comment type="caution">
    <text evidence="1">The sequence shown here is derived from an EMBL/GenBank/DDBJ whole genome shotgun (WGS) entry which is preliminary data.</text>
</comment>
<dbReference type="AlphaFoldDB" id="A0A327X0W3"/>
<sequence>MAVEHLAECPVCGNQSFSNWLACKDYLVSETEFMIQNCEKCGFKATNPRPVEQEIGRYYQSEDYISHSDTRKGIISQLYHTVRSITVKQKVKLITGLAPRKGHLLDIGCGSGYFLSASQQAGWNVMGTEPDENARLQAQNRINIKLGKSIHELDESQRYHVISLWHVLEHIHELPETLGWMRAHCHQNGYAIIAVPNHRSWDAQHYKQFWAAYDVPRHLYHFSPDAMKSLLSRYGFDVIQQRPMLFDAFYVNMLSTKNRDGKPAYFESFWNGIRSNWAAYQNGGDYSSLIYIAQAR</sequence>
<dbReference type="Pfam" id="PF13489">
    <property type="entry name" value="Methyltransf_23"/>
    <property type="match status" value="1"/>
</dbReference>
<dbReference type="CDD" id="cd02440">
    <property type="entry name" value="AdoMet_MTases"/>
    <property type="match status" value="1"/>
</dbReference>
<organism evidence="1 2">
    <name type="scientific">Larkinella arboricola</name>
    <dbReference type="NCBI Taxonomy" id="643671"/>
    <lineage>
        <taxon>Bacteria</taxon>
        <taxon>Pseudomonadati</taxon>
        <taxon>Bacteroidota</taxon>
        <taxon>Cytophagia</taxon>
        <taxon>Cytophagales</taxon>
        <taxon>Spirosomataceae</taxon>
        <taxon>Larkinella</taxon>
    </lineage>
</organism>
<dbReference type="GO" id="GO:0008168">
    <property type="term" value="F:methyltransferase activity"/>
    <property type="evidence" value="ECO:0007669"/>
    <property type="project" value="UniProtKB-KW"/>
</dbReference>
<keyword evidence="1" id="KW-0808">Transferase</keyword>
<name>A0A327X0W3_LARAB</name>
<evidence type="ECO:0000313" key="1">
    <source>
        <dbReference type="EMBL" id="RAJ98245.1"/>
    </source>
</evidence>
<protein>
    <submittedName>
        <fullName evidence="1">2-polyprenyl-3-methyl-5-hydroxy-6-metoxy-1, 4-benzoquinol methylase</fullName>
    </submittedName>
</protein>
<dbReference type="PANTHER" id="PTHR43861:SF6">
    <property type="entry name" value="METHYLTRANSFERASE TYPE 11"/>
    <property type="match status" value="1"/>
</dbReference>
<dbReference type="Proteomes" id="UP000248790">
    <property type="component" value="Unassembled WGS sequence"/>
</dbReference>